<accession>A0A2P5CJH7</accession>
<dbReference type="EMBL" id="JXTB01000123">
    <property type="protein sequence ID" value="PON61200.1"/>
    <property type="molecule type" value="Genomic_DNA"/>
</dbReference>
<proteinExistence type="predicted"/>
<evidence type="ECO:0000313" key="1">
    <source>
        <dbReference type="EMBL" id="PON61200.1"/>
    </source>
</evidence>
<evidence type="ECO:0000313" key="2">
    <source>
        <dbReference type="Proteomes" id="UP000237105"/>
    </source>
</evidence>
<reference evidence="2" key="1">
    <citation type="submission" date="2016-06" db="EMBL/GenBank/DDBJ databases">
        <title>Parallel loss of symbiosis genes in relatives of nitrogen-fixing non-legume Parasponia.</title>
        <authorList>
            <person name="Van Velzen R."/>
            <person name="Holmer R."/>
            <person name="Bu F."/>
            <person name="Rutten L."/>
            <person name="Van Zeijl A."/>
            <person name="Liu W."/>
            <person name="Santuari L."/>
            <person name="Cao Q."/>
            <person name="Sharma T."/>
            <person name="Shen D."/>
            <person name="Roswanjaya Y."/>
            <person name="Wardhani T."/>
            <person name="Kalhor M.S."/>
            <person name="Jansen J."/>
            <person name="Van den Hoogen J."/>
            <person name="Gungor B."/>
            <person name="Hartog M."/>
            <person name="Hontelez J."/>
            <person name="Verver J."/>
            <person name="Yang W.-C."/>
            <person name="Schijlen E."/>
            <person name="Repin R."/>
            <person name="Schilthuizen M."/>
            <person name="Schranz E."/>
            <person name="Heidstra R."/>
            <person name="Miyata K."/>
            <person name="Fedorova E."/>
            <person name="Kohlen W."/>
            <person name="Bisseling T."/>
            <person name="Smit S."/>
            <person name="Geurts R."/>
        </authorList>
    </citation>
    <scope>NUCLEOTIDE SEQUENCE [LARGE SCALE GENOMIC DNA]</scope>
    <source>
        <strain evidence="2">cv. WU1-14</strain>
    </source>
</reference>
<name>A0A2P5CJH7_PARAD</name>
<protein>
    <submittedName>
        <fullName evidence="1">Uncharacterized protein</fullName>
    </submittedName>
</protein>
<dbReference type="AlphaFoldDB" id="A0A2P5CJH7"/>
<keyword evidence="2" id="KW-1185">Reference proteome</keyword>
<organism evidence="1 2">
    <name type="scientific">Parasponia andersonii</name>
    <name type="common">Sponia andersonii</name>
    <dbReference type="NCBI Taxonomy" id="3476"/>
    <lineage>
        <taxon>Eukaryota</taxon>
        <taxon>Viridiplantae</taxon>
        <taxon>Streptophyta</taxon>
        <taxon>Embryophyta</taxon>
        <taxon>Tracheophyta</taxon>
        <taxon>Spermatophyta</taxon>
        <taxon>Magnoliopsida</taxon>
        <taxon>eudicotyledons</taxon>
        <taxon>Gunneridae</taxon>
        <taxon>Pentapetalae</taxon>
        <taxon>rosids</taxon>
        <taxon>fabids</taxon>
        <taxon>Rosales</taxon>
        <taxon>Cannabaceae</taxon>
        <taxon>Parasponia</taxon>
    </lineage>
</organism>
<comment type="caution">
    <text evidence="1">The sequence shown here is derived from an EMBL/GenBank/DDBJ whole genome shotgun (WGS) entry which is preliminary data.</text>
</comment>
<gene>
    <name evidence="1" type="ORF">PanWU01x14_147900</name>
</gene>
<dbReference type="Proteomes" id="UP000237105">
    <property type="component" value="Unassembled WGS sequence"/>
</dbReference>
<sequence length="144" mass="16131">MTARPTKVIEFSVRRGRSGVSRRIGGGGDVKANKQWRLKFKKKFTGMADYMQFLRKSSRWIHVSFKPETVQVTVKPLLRRSTIGLLKRQVSSPSDVDHYVKDKDVIVCSTGLSTATKNNILLAAISRNLLYLEKGPSSSSSSEE</sequence>